<name>X1J1J8_9ZZZZ</name>
<protein>
    <submittedName>
        <fullName evidence="2">Uncharacterized protein</fullName>
    </submittedName>
</protein>
<comment type="caution">
    <text evidence="2">The sequence shown here is derived from an EMBL/GenBank/DDBJ whole genome shotgun (WGS) entry which is preliminary data.</text>
</comment>
<proteinExistence type="predicted"/>
<evidence type="ECO:0000256" key="1">
    <source>
        <dbReference type="SAM" id="Phobius"/>
    </source>
</evidence>
<feature type="transmembrane region" description="Helical" evidence="1">
    <location>
        <begin position="6"/>
        <end position="28"/>
    </location>
</feature>
<gene>
    <name evidence="2" type="ORF">S03H2_50212</name>
</gene>
<keyword evidence="1" id="KW-0812">Transmembrane</keyword>
<dbReference type="EMBL" id="BARU01031777">
    <property type="protein sequence ID" value="GAH63648.1"/>
    <property type="molecule type" value="Genomic_DNA"/>
</dbReference>
<evidence type="ECO:0000313" key="2">
    <source>
        <dbReference type="EMBL" id="GAH63648.1"/>
    </source>
</evidence>
<keyword evidence="1" id="KW-1133">Transmembrane helix</keyword>
<reference evidence="2" key="1">
    <citation type="journal article" date="2014" name="Front. Microbiol.">
        <title>High frequency of phylogenetically diverse reductive dehalogenase-homologous genes in deep subseafloor sedimentary metagenomes.</title>
        <authorList>
            <person name="Kawai M."/>
            <person name="Futagami T."/>
            <person name="Toyoda A."/>
            <person name="Takaki Y."/>
            <person name="Nishi S."/>
            <person name="Hori S."/>
            <person name="Arai W."/>
            <person name="Tsubouchi T."/>
            <person name="Morono Y."/>
            <person name="Uchiyama I."/>
            <person name="Ito T."/>
            <person name="Fujiyama A."/>
            <person name="Inagaki F."/>
            <person name="Takami H."/>
        </authorList>
    </citation>
    <scope>NUCLEOTIDE SEQUENCE</scope>
    <source>
        <strain evidence="2">Expedition CK06-06</strain>
    </source>
</reference>
<keyword evidence="1" id="KW-0472">Membrane</keyword>
<accession>X1J1J8</accession>
<dbReference type="AlphaFoldDB" id="X1J1J8"/>
<organism evidence="2">
    <name type="scientific">marine sediment metagenome</name>
    <dbReference type="NCBI Taxonomy" id="412755"/>
    <lineage>
        <taxon>unclassified sequences</taxon>
        <taxon>metagenomes</taxon>
        <taxon>ecological metagenomes</taxon>
    </lineage>
</organism>
<sequence length="194" mass="21683">MAGILAVIGGVIGGIGISIVSVTMRPVYNAVNQRAFKVYPNELLPPANLINLRYRGHITDTVYYEEMVRQGIDHNRADSLYMGSEVLLNGYEVVALWRRGVLTEEDRNTQLLELGFTLDRINLLTHVTAQIPSALDVIAFAVREVYSPTIAEAFGQYEGVEEVLDIAEDDITATGMTRETFKKYWAAHWHLPSV</sequence>
<feature type="non-terminal residue" evidence="2">
    <location>
        <position position="194"/>
    </location>
</feature>